<dbReference type="EMBL" id="NVWI01000009">
    <property type="protein sequence ID" value="PCJ40416.1"/>
    <property type="molecule type" value="Genomic_DNA"/>
</dbReference>
<dbReference type="InterPro" id="IPR053925">
    <property type="entry name" value="RecX_HTH_3rd"/>
</dbReference>
<evidence type="ECO:0000313" key="9">
    <source>
        <dbReference type="Proteomes" id="UP000228987"/>
    </source>
</evidence>
<evidence type="ECO:0000256" key="4">
    <source>
        <dbReference type="ARBA" id="ARBA00022490"/>
    </source>
</evidence>
<dbReference type="PANTHER" id="PTHR33602:SF1">
    <property type="entry name" value="REGULATORY PROTEIN RECX FAMILY PROTEIN"/>
    <property type="match status" value="1"/>
</dbReference>
<dbReference type="Proteomes" id="UP000228987">
    <property type="component" value="Unassembled WGS sequence"/>
</dbReference>
<comment type="subcellular location">
    <subcellularLocation>
        <location evidence="1 5">Cytoplasm</location>
    </subcellularLocation>
</comment>
<dbReference type="Pfam" id="PF02631">
    <property type="entry name" value="RecX_HTH2"/>
    <property type="match status" value="1"/>
</dbReference>
<proteinExistence type="inferred from homology"/>
<name>A0A2A5CAN1_9GAMM</name>
<dbReference type="GO" id="GO:0005737">
    <property type="term" value="C:cytoplasm"/>
    <property type="evidence" value="ECO:0007669"/>
    <property type="project" value="UniProtKB-SubCell"/>
</dbReference>
<feature type="domain" description="RecX third three-helical" evidence="7">
    <location>
        <begin position="126"/>
        <end position="167"/>
    </location>
</feature>
<dbReference type="Gene3D" id="1.10.10.10">
    <property type="entry name" value="Winged helix-like DNA-binding domain superfamily/Winged helix DNA-binding domain"/>
    <property type="match status" value="3"/>
</dbReference>
<comment type="caution">
    <text evidence="8">The sequence shown here is derived from an EMBL/GenBank/DDBJ whole genome shotgun (WGS) entry which is preliminary data.</text>
</comment>
<dbReference type="PANTHER" id="PTHR33602">
    <property type="entry name" value="REGULATORY PROTEIN RECX FAMILY PROTEIN"/>
    <property type="match status" value="1"/>
</dbReference>
<evidence type="ECO:0000256" key="3">
    <source>
        <dbReference type="ARBA" id="ARBA00018111"/>
    </source>
</evidence>
<organism evidence="8 9">
    <name type="scientific">SAR86 cluster bacterium</name>
    <dbReference type="NCBI Taxonomy" id="2030880"/>
    <lineage>
        <taxon>Bacteria</taxon>
        <taxon>Pseudomonadati</taxon>
        <taxon>Pseudomonadota</taxon>
        <taxon>Gammaproteobacteria</taxon>
        <taxon>SAR86 cluster</taxon>
    </lineage>
</organism>
<evidence type="ECO:0000256" key="1">
    <source>
        <dbReference type="ARBA" id="ARBA00004496"/>
    </source>
</evidence>
<dbReference type="Pfam" id="PF21981">
    <property type="entry name" value="RecX_HTH3"/>
    <property type="match status" value="1"/>
</dbReference>
<evidence type="ECO:0000259" key="7">
    <source>
        <dbReference type="Pfam" id="PF21981"/>
    </source>
</evidence>
<comment type="function">
    <text evidence="5">Modulates RecA activity.</text>
</comment>
<accession>A0A2A5CAN1</accession>
<gene>
    <name evidence="5" type="primary">recX</name>
    <name evidence="8" type="ORF">COA71_11195</name>
</gene>
<evidence type="ECO:0000256" key="5">
    <source>
        <dbReference type="HAMAP-Rule" id="MF_01114"/>
    </source>
</evidence>
<sequence length="172" mass="20325">MGNLNKKESTEKLEITIRRAAMDLLARREHSFKELTQKLSRSIRCQSHDSDTFVPRFDEADIQLALEKLRDENLQSDQRFLDAYIRFRRNKGFGPLKIEAELYPKGLDSEQIRACLYDEENDWAGLCRQALEKRFPAFNKEDLKEKAKCERFLTQRGFSHELIRNALSQIRE</sequence>
<evidence type="ECO:0000256" key="2">
    <source>
        <dbReference type="ARBA" id="ARBA00009695"/>
    </source>
</evidence>
<dbReference type="InterPro" id="IPR053924">
    <property type="entry name" value="RecX_HTH_2nd"/>
</dbReference>
<dbReference type="GO" id="GO:0006282">
    <property type="term" value="P:regulation of DNA repair"/>
    <property type="evidence" value="ECO:0007669"/>
    <property type="project" value="UniProtKB-UniRule"/>
</dbReference>
<dbReference type="HAMAP" id="MF_01114">
    <property type="entry name" value="RecX"/>
    <property type="match status" value="1"/>
</dbReference>
<evidence type="ECO:0000313" key="8">
    <source>
        <dbReference type="EMBL" id="PCJ40416.1"/>
    </source>
</evidence>
<dbReference type="InterPro" id="IPR036388">
    <property type="entry name" value="WH-like_DNA-bd_sf"/>
</dbReference>
<protein>
    <recommendedName>
        <fullName evidence="3 5">Regulatory protein RecX</fullName>
    </recommendedName>
</protein>
<comment type="similarity">
    <text evidence="2 5">Belongs to the RecX family.</text>
</comment>
<dbReference type="AlphaFoldDB" id="A0A2A5CAN1"/>
<evidence type="ECO:0000259" key="6">
    <source>
        <dbReference type="Pfam" id="PF02631"/>
    </source>
</evidence>
<reference evidence="9" key="1">
    <citation type="submission" date="2017-08" db="EMBL/GenBank/DDBJ databases">
        <title>A dynamic microbial community with high functional redundancy inhabits the cold, oxic subseafloor aquifer.</title>
        <authorList>
            <person name="Tully B.J."/>
            <person name="Wheat C.G."/>
            <person name="Glazer B.T."/>
            <person name="Huber J.A."/>
        </authorList>
    </citation>
    <scope>NUCLEOTIDE SEQUENCE [LARGE SCALE GENOMIC DNA]</scope>
</reference>
<dbReference type="InterPro" id="IPR003783">
    <property type="entry name" value="Regulatory_RecX"/>
</dbReference>
<keyword evidence="4 5" id="KW-0963">Cytoplasm</keyword>
<feature type="domain" description="RecX second three-helical" evidence="6">
    <location>
        <begin position="76"/>
        <end position="116"/>
    </location>
</feature>